<dbReference type="EMBL" id="JACGWJ010000009">
    <property type="protein sequence ID" value="KAL0398687.1"/>
    <property type="molecule type" value="Genomic_DNA"/>
</dbReference>
<dbReference type="GO" id="GO:0008270">
    <property type="term" value="F:zinc ion binding"/>
    <property type="evidence" value="ECO:0007669"/>
    <property type="project" value="UniProtKB-KW"/>
</dbReference>
<sequence>MKKCELCKKVARMYCDSDRASLCWDCDSRVHNANFLVAKHTRTLLCHACQSPTPWTGSGPTLGPTVSVCDACVNRSDRRMDRDRGSGSGNTEDEEEEDQHDDDEEEEENGDCVHEDDDDDSENQVVPLSLPPSSASSSSGSAESSGRRDGFSSSSFGFSNSSTSVESGRFSLNVCPTFFPPFHNSFSVLQLPRFRVGRVISGFLHCSGSGKASTEEWYSEDEIMDVAIVESGRKNSSSNGWWAYRVYHVKNFIFLTCNN</sequence>
<dbReference type="Pfam" id="PF00643">
    <property type="entry name" value="zf-B_box"/>
    <property type="match status" value="1"/>
</dbReference>
<feature type="region of interest" description="Disordered" evidence="5">
    <location>
        <begin position="79"/>
        <end position="159"/>
    </location>
</feature>
<keyword evidence="2 4" id="KW-0863">Zinc-finger</keyword>
<evidence type="ECO:0000313" key="7">
    <source>
        <dbReference type="EMBL" id="KAL0398687.1"/>
    </source>
</evidence>
<protein>
    <recommendedName>
        <fullName evidence="6">B box-type domain-containing protein</fullName>
    </recommendedName>
</protein>
<evidence type="ECO:0000256" key="1">
    <source>
        <dbReference type="ARBA" id="ARBA00022723"/>
    </source>
</evidence>
<accession>A0AAW2T2M2</accession>
<proteinExistence type="predicted"/>
<keyword evidence="1" id="KW-0479">Metal-binding</keyword>
<reference evidence="7" key="2">
    <citation type="journal article" date="2024" name="Plant">
        <title>Genomic evolution and insights into agronomic trait innovations of Sesamum species.</title>
        <authorList>
            <person name="Miao H."/>
            <person name="Wang L."/>
            <person name="Qu L."/>
            <person name="Liu H."/>
            <person name="Sun Y."/>
            <person name="Le M."/>
            <person name="Wang Q."/>
            <person name="Wei S."/>
            <person name="Zheng Y."/>
            <person name="Lin W."/>
            <person name="Duan Y."/>
            <person name="Cao H."/>
            <person name="Xiong S."/>
            <person name="Wang X."/>
            <person name="Wei L."/>
            <person name="Li C."/>
            <person name="Ma Q."/>
            <person name="Ju M."/>
            <person name="Zhao R."/>
            <person name="Li G."/>
            <person name="Mu C."/>
            <person name="Tian Q."/>
            <person name="Mei H."/>
            <person name="Zhang T."/>
            <person name="Gao T."/>
            <person name="Zhang H."/>
        </authorList>
    </citation>
    <scope>NUCLEOTIDE SEQUENCE</scope>
    <source>
        <strain evidence="7">G02</strain>
    </source>
</reference>
<feature type="compositionally biased region" description="Acidic residues" evidence="5">
    <location>
        <begin position="91"/>
        <end position="122"/>
    </location>
</feature>
<reference evidence="7" key="1">
    <citation type="submission" date="2020-06" db="EMBL/GenBank/DDBJ databases">
        <authorList>
            <person name="Li T."/>
            <person name="Hu X."/>
            <person name="Zhang T."/>
            <person name="Song X."/>
            <person name="Zhang H."/>
            <person name="Dai N."/>
            <person name="Sheng W."/>
            <person name="Hou X."/>
            <person name="Wei L."/>
        </authorList>
    </citation>
    <scope>NUCLEOTIDE SEQUENCE</scope>
    <source>
        <strain evidence="7">G02</strain>
        <tissue evidence="7">Leaf</tissue>
    </source>
</reference>
<evidence type="ECO:0000256" key="3">
    <source>
        <dbReference type="ARBA" id="ARBA00022833"/>
    </source>
</evidence>
<dbReference type="PANTHER" id="PTHR31717:SF60">
    <property type="entry name" value="B-BOX TYPE ZINC FINGER FAMILY PROTEIN"/>
    <property type="match status" value="1"/>
</dbReference>
<dbReference type="SMART" id="SM00336">
    <property type="entry name" value="BBOX"/>
    <property type="match status" value="1"/>
</dbReference>
<gene>
    <name evidence="7" type="ORF">Sradi_2212000</name>
</gene>
<feature type="domain" description="B box-type" evidence="6">
    <location>
        <begin position="1"/>
        <end position="45"/>
    </location>
</feature>
<comment type="caution">
    <text evidence="7">The sequence shown here is derived from an EMBL/GenBank/DDBJ whole genome shotgun (WGS) entry which is preliminary data.</text>
</comment>
<feature type="compositionally biased region" description="Low complexity" evidence="5">
    <location>
        <begin position="131"/>
        <end position="144"/>
    </location>
</feature>
<dbReference type="AlphaFoldDB" id="A0AAW2T2M2"/>
<evidence type="ECO:0000256" key="5">
    <source>
        <dbReference type="SAM" id="MobiDB-lite"/>
    </source>
</evidence>
<organism evidence="7">
    <name type="scientific">Sesamum radiatum</name>
    <name type="common">Black benniseed</name>
    <dbReference type="NCBI Taxonomy" id="300843"/>
    <lineage>
        <taxon>Eukaryota</taxon>
        <taxon>Viridiplantae</taxon>
        <taxon>Streptophyta</taxon>
        <taxon>Embryophyta</taxon>
        <taxon>Tracheophyta</taxon>
        <taxon>Spermatophyta</taxon>
        <taxon>Magnoliopsida</taxon>
        <taxon>eudicotyledons</taxon>
        <taxon>Gunneridae</taxon>
        <taxon>Pentapetalae</taxon>
        <taxon>asterids</taxon>
        <taxon>lamiids</taxon>
        <taxon>Lamiales</taxon>
        <taxon>Pedaliaceae</taxon>
        <taxon>Sesamum</taxon>
    </lineage>
</organism>
<evidence type="ECO:0000259" key="6">
    <source>
        <dbReference type="PROSITE" id="PS50119"/>
    </source>
</evidence>
<dbReference type="InterPro" id="IPR049808">
    <property type="entry name" value="CONSTANS-like_Bbox1"/>
</dbReference>
<dbReference type="InterPro" id="IPR000315">
    <property type="entry name" value="Znf_B-box"/>
</dbReference>
<evidence type="ECO:0000256" key="2">
    <source>
        <dbReference type="ARBA" id="ARBA00022771"/>
    </source>
</evidence>
<dbReference type="PANTHER" id="PTHR31717">
    <property type="entry name" value="ZINC FINGER PROTEIN CONSTANS-LIKE 10"/>
    <property type="match status" value="1"/>
</dbReference>
<dbReference type="CDD" id="cd19821">
    <property type="entry name" value="Bbox1_BBX-like"/>
    <property type="match status" value="1"/>
</dbReference>
<name>A0AAW2T2M2_SESRA</name>
<keyword evidence="3" id="KW-0862">Zinc</keyword>
<dbReference type="PROSITE" id="PS50119">
    <property type="entry name" value="ZF_BBOX"/>
    <property type="match status" value="1"/>
</dbReference>
<evidence type="ECO:0000256" key="4">
    <source>
        <dbReference type="PROSITE-ProRule" id="PRU00024"/>
    </source>
</evidence>